<dbReference type="RefSeq" id="WP_153572025.1">
    <property type="nucleotide sequence ID" value="NZ_CP045725.1"/>
</dbReference>
<dbReference type="InterPro" id="IPR016833">
    <property type="entry name" value="Put_Na-Bile_cotransptr"/>
</dbReference>
<evidence type="ECO:0000313" key="2">
    <source>
        <dbReference type="EMBL" id="QGF23494.1"/>
    </source>
</evidence>
<gene>
    <name evidence="2" type="ORF">Rai3103_07215</name>
</gene>
<name>A0A5Q2FDJ1_9ACTN</name>
<dbReference type="GO" id="GO:0005886">
    <property type="term" value="C:plasma membrane"/>
    <property type="evidence" value="ECO:0007669"/>
    <property type="project" value="TreeGrafter"/>
</dbReference>
<dbReference type="InterPro" id="IPR038770">
    <property type="entry name" value="Na+/solute_symporter_sf"/>
</dbReference>
<feature type="transmembrane region" description="Helical" evidence="1">
    <location>
        <begin position="34"/>
        <end position="51"/>
    </location>
</feature>
<keyword evidence="1" id="KW-1133">Transmembrane helix</keyword>
<dbReference type="Pfam" id="PF13593">
    <property type="entry name" value="SBF_like"/>
    <property type="match status" value="1"/>
</dbReference>
<reference evidence="2 3" key="1">
    <citation type="submission" date="2019-10" db="EMBL/GenBank/DDBJ databases">
        <title>Genomic analysis of Raineyella sp. CBA3103.</title>
        <authorList>
            <person name="Roh S.W."/>
        </authorList>
    </citation>
    <scope>NUCLEOTIDE SEQUENCE [LARGE SCALE GENOMIC DNA]</scope>
    <source>
        <strain evidence="2 3">CBA3103</strain>
    </source>
</reference>
<keyword evidence="1" id="KW-0812">Transmembrane</keyword>
<feature type="transmembrane region" description="Helical" evidence="1">
    <location>
        <begin position="207"/>
        <end position="224"/>
    </location>
</feature>
<evidence type="ECO:0000313" key="3">
    <source>
        <dbReference type="Proteomes" id="UP000386847"/>
    </source>
</evidence>
<keyword evidence="1" id="KW-0472">Membrane</keyword>
<accession>A0A5Q2FDJ1</accession>
<dbReference type="PANTHER" id="PTHR18640:SF5">
    <property type="entry name" value="SODIUM_BILE ACID COTRANSPORTER 7"/>
    <property type="match status" value="1"/>
</dbReference>
<keyword evidence="3" id="KW-1185">Reference proteome</keyword>
<feature type="transmembrane region" description="Helical" evidence="1">
    <location>
        <begin position="100"/>
        <end position="121"/>
    </location>
</feature>
<feature type="transmembrane region" description="Helical" evidence="1">
    <location>
        <begin position="12"/>
        <end position="28"/>
    </location>
</feature>
<dbReference type="Proteomes" id="UP000386847">
    <property type="component" value="Chromosome"/>
</dbReference>
<dbReference type="PANTHER" id="PTHR18640">
    <property type="entry name" value="SOLUTE CARRIER FAMILY 10 MEMBER 7"/>
    <property type="match status" value="1"/>
</dbReference>
<feature type="transmembrane region" description="Helical" evidence="1">
    <location>
        <begin position="133"/>
        <end position="155"/>
    </location>
</feature>
<feature type="transmembrane region" description="Helical" evidence="1">
    <location>
        <begin position="281"/>
        <end position="307"/>
    </location>
</feature>
<dbReference type="EMBL" id="CP045725">
    <property type="protein sequence ID" value="QGF23494.1"/>
    <property type="molecule type" value="Genomic_DNA"/>
</dbReference>
<feature type="transmembrane region" description="Helical" evidence="1">
    <location>
        <begin position="236"/>
        <end position="260"/>
    </location>
</feature>
<sequence length="339" mass="36146">MAARLRLRLDRFLLAILVAAILATIVPARGAGAVVLSNGVTAGIALLFFLYGARMHPRDTLEGLKHWRLHGVILGFTYVLFPLIGLALAFLVPIGLLTPALYTGLLYTTLLPSTVQSSVTFTSIARGNVAGAVVSASMSNLIGVFLTPILVIALMNASPINPSGQASVHPEAVLDIVLQILVPYVLGQLSRRWTAAYVTKHKKPLRFVDQAIIVLVVFSAFSAGRREHMWSQVSVVQVVGLLATCLVVLAIVLGLTWWLAGRLGFSHEDRIAIQFCGSKKSLATGLPMAAVLFAGQPIGLIALPLMIFHQAQLMACSALAQRYARPDEDADAAADAPTA</sequence>
<feature type="transmembrane region" description="Helical" evidence="1">
    <location>
        <begin position="72"/>
        <end position="94"/>
    </location>
</feature>
<protein>
    <submittedName>
        <fullName evidence="2">Bile acid:sodium symporter</fullName>
    </submittedName>
</protein>
<dbReference type="AlphaFoldDB" id="A0A5Q2FDJ1"/>
<dbReference type="Gene3D" id="1.20.1530.20">
    <property type="match status" value="1"/>
</dbReference>
<dbReference type="PIRSF" id="PIRSF026166">
    <property type="entry name" value="UCP026166"/>
    <property type="match status" value="1"/>
</dbReference>
<proteinExistence type="predicted"/>
<evidence type="ECO:0000256" key="1">
    <source>
        <dbReference type="SAM" id="Phobius"/>
    </source>
</evidence>
<organism evidence="2 3">
    <name type="scientific">Raineyella fluvialis</name>
    <dbReference type="NCBI Taxonomy" id="2662261"/>
    <lineage>
        <taxon>Bacteria</taxon>
        <taxon>Bacillati</taxon>
        <taxon>Actinomycetota</taxon>
        <taxon>Actinomycetes</taxon>
        <taxon>Propionibacteriales</taxon>
        <taxon>Propionibacteriaceae</taxon>
        <taxon>Raineyella</taxon>
    </lineage>
</organism>
<dbReference type="KEGG" id="rain:Rai3103_07215"/>